<dbReference type="Proteomes" id="UP000265566">
    <property type="component" value="Chromosome 5"/>
</dbReference>
<evidence type="ECO:0000313" key="3">
    <source>
        <dbReference type="Proteomes" id="UP000265566"/>
    </source>
</evidence>
<reference evidence="2" key="3">
    <citation type="journal article" date="2018" name="Nat. Plants">
        <title>Whole-genome landscape of Medicago truncatula symbiotic genes.</title>
        <authorList>
            <person name="Pecrix Y."/>
            <person name="Gamas P."/>
            <person name="Carrere S."/>
        </authorList>
    </citation>
    <scope>NUCLEOTIDE SEQUENCE</scope>
    <source>
        <tissue evidence="2">Leaves</tissue>
    </source>
</reference>
<protein>
    <submittedName>
        <fullName evidence="1">Uncharacterized protein</fullName>
    </submittedName>
</protein>
<dbReference type="AlphaFoldDB" id="I3T2Q2"/>
<dbReference type="EMBL" id="PSQE01000005">
    <property type="protein sequence ID" value="RHN57065.1"/>
    <property type="molecule type" value="Genomic_DNA"/>
</dbReference>
<accession>I3T2Q2</accession>
<name>I3T2Q2_MEDTR</name>
<evidence type="ECO:0000313" key="2">
    <source>
        <dbReference type="EMBL" id="RHN57065.1"/>
    </source>
</evidence>
<dbReference type="EMBL" id="BT147000">
    <property type="protein sequence ID" value="AFK46794.1"/>
    <property type="molecule type" value="mRNA"/>
</dbReference>
<gene>
    <name evidence="2" type="ORF">MtrunA17_Chr5g0436351</name>
</gene>
<evidence type="ECO:0000313" key="1">
    <source>
        <dbReference type="EMBL" id="AFK46794.1"/>
    </source>
</evidence>
<reference evidence="3" key="2">
    <citation type="journal article" date="2018" name="Nat. Plants">
        <title>Whole-genome landscape of Medicago truncatula symbiotic genes.</title>
        <authorList>
            <person name="Pecrix Y."/>
            <person name="Staton S.E."/>
            <person name="Sallet E."/>
            <person name="Lelandais-Briere C."/>
            <person name="Moreau S."/>
            <person name="Carrere S."/>
            <person name="Blein T."/>
            <person name="Jardinaud M.F."/>
            <person name="Latrasse D."/>
            <person name="Zouine M."/>
            <person name="Zahm M."/>
            <person name="Kreplak J."/>
            <person name="Mayjonade B."/>
            <person name="Satge C."/>
            <person name="Perez M."/>
            <person name="Cauet S."/>
            <person name="Marande W."/>
            <person name="Chantry-Darmon C."/>
            <person name="Lopez-Roques C."/>
            <person name="Bouchez O."/>
            <person name="Berard A."/>
            <person name="Debelle F."/>
            <person name="Munos S."/>
            <person name="Bendahmane A."/>
            <person name="Berges H."/>
            <person name="Niebel A."/>
            <person name="Buitink J."/>
            <person name="Frugier F."/>
            <person name="Benhamed M."/>
            <person name="Crespi M."/>
            <person name="Gouzy J."/>
            <person name="Gamas P."/>
        </authorList>
    </citation>
    <scope>NUCLEOTIDE SEQUENCE [LARGE SCALE GENOMIC DNA]</scope>
    <source>
        <strain evidence="3">cv. Jemalong A17</strain>
    </source>
</reference>
<proteinExistence type="evidence at transcript level"/>
<reference evidence="1" key="1">
    <citation type="submission" date="2012-05" db="EMBL/GenBank/DDBJ databases">
        <authorList>
            <person name="Krishnakumar V."/>
            <person name="Cheung F."/>
            <person name="Xiao Y."/>
            <person name="Chan A."/>
            <person name="Moskal W.A."/>
            <person name="Town C.D."/>
        </authorList>
    </citation>
    <scope>NUCLEOTIDE SEQUENCE</scope>
</reference>
<sequence length="66" mass="7619">MTTRHSSVCQHGYSTEIIHLLELGTMSYFWTVANIMGNPFNKAFYVGPKEFLYRVCNILILNNFVS</sequence>
<organism evidence="1">
    <name type="scientific">Medicago truncatula</name>
    <name type="common">Barrel medic</name>
    <name type="synonym">Medicago tribuloides</name>
    <dbReference type="NCBI Taxonomy" id="3880"/>
    <lineage>
        <taxon>Eukaryota</taxon>
        <taxon>Viridiplantae</taxon>
        <taxon>Streptophyta</taxon>
        <taxon>Embryophyta</taxon>
        <taxon>Tracheophyta</taxon>
        <taxon>Spermatophyta</taxon>
        <taxon>Magnoliopsida</taxon>
        <taxon>eudicotyledons</taxon>
        <taxon>Gunneridae</taxon>
        <taxon>Pentapetalae</taxon>
        <taxon>rosids</taxon>
        <taxon>fabids</taxon>
        <taxon>Fabales</taxon>
        <taxon>Fabaceae</taxon>
        <taxon>Papilionoideae</taxon>
        <taxon>50 kb inversion clade</taxon>
        <taxon>NPAAA clade</taxon>
        <taxon>Hologalegina</taxon>
        <taxon>IRL clade</taxon>
        <taxon>Trifolieae</taxon>
        <taxon>Medicago</taxon>
    </lineage>
</organism>
<dbReference type="Gramene" id="rna32558">
    <property type="protein sequence ID" value="RHN57065.1"/>
    <property type="gene ID" value="gene32558"/>
</dbReference>